<accession>A0AC61PJA3</accession>
<organism evidence="1 2">
    <name type="scientific">Aristaeella lactis</name>
    <dbReference type="NCBI Taxonomy" id="3046383"/>
    <lineage>
        <taxon>Bacteria</taxon>
        <taxon>Bacillati</taxon>
        <taxon>Bacillota</taxon>
        <taxon>Clostridia</taxon>
        <taxon>Eubacteriales</taxon>
        <taxon>Aristaeellaceae</taxon>
        <taxon>Aristaeella</taxon>
    </lineage>
</organism>
<comment type="caution">
    <text evidence="1">The sequence shown here is derived from an EMBL/GenBank/DDBJ whole genome shotgun (WGS) entry which is preliminary data.</text>
</comment>
<dbReference type="Proteomes" id="UP000192328">
    <property type="component" value="Unassembled WGS sequence"/>
</dbReference>
<proteinExistence type="predicted"/>
<sequence length="64" mass="6832">MKKLHKSNKDRKISGVCGGIAEYFNVDSTLVRLGFVVIGAMAGCGIIAYIVASLVMPEANETED</sequence>
<keyword evidence="2" id="KW-1185">Reference proteome</keyword>
<protein>
    <submittedName>
        <fullName evidence="1">Phage shock protein C (PspC) family protein</fullName>
    </submittedName>
</protein>
<evidence type="ECO:0000313" key="2">
    <source>
        <dbReference type="Proteomes" id="UP000192328"/>
    </source>
</evidence>
<name>A0AC61PJA3_9FIRM</name>
<gene>
    <name evidence="1" type="ORF">SAMN06297397_0827</name>
</gene>
<evidence type="ECO:0000313" key="1">
    <source>
        <dbReference type="EMBL" id="SMC42167.1"/>
    </source>
</evidence>
<reference evidence="1" key="1">
    <citation type="submission" date="2017-04" db="EMBL/GenBank/DDBJ databases">
        <authorList>
            <person name="Varghese N."/>
            <person name="Submissions S."/>
        </authorList>
    </citation>
    <scope>NUCLEOTIDE SEQUENCE</scope>
    <source>
        <strain evidence="1">WTE2008</strain>
    </source>
</reference>
<dbReference type="EMBL" id="FWXZ01000001">
    <property type="protein sequence ID" value="SMC42167.1"/>
    <property type="molecule type" value="Genomic_DNA"/>
</dbReference>